<dbReference type="InterPro" id="IPR005225">
    <property type="entry name" value="Small_GTP-bd"/>
</dbReference>
<dbReference type="InterPro" id="IPR042108">
    <property type="entry name" value="GTPase_HflX_N_sf"/>
</dbReference>
<feature type="binding site" evidence="7">
    <location>
        <begin position="240"/>
        <end position="244"/>
    </location>
    <ligand>
        <name>GTP</name>
        <dbReference type="ChEBI" id="CHEBI:37565"/>
    </ligand>
</feature>
<evidence type="ECO:0000256" key="2">
    <source>
        <dbReference type="ARBA" id="ARBA00022723"/>
    </source>
</evidence>
<dbReference type="GO" id="GO:0005525">
    <property type="term" value="F:GTP binding"/>
    <property type="evidence" value="ECO:0007669"/>
    <property type="project" value="UniProtKB-UniRule"/>
</dbReference>
<evidence type="ECO:0000256" key="5">
    <source>
        <dbReference type="ARBA" id="ARBA00023134"/>
    </source>
</evidence>
<dbReference type="SUPFAM" id="SSF52540">
    <property type="entry name" value="P-loop containing nucleoside triphosphate hydrolases"/>
    <property type="match status" value="1"/>
</dbReference>
<dbReference type="PROSITE" id="PS51705">
    <property type="entry name" value="G_HFLX"/>
    <property type="match status" value="1"/>
</dbReference>
<dbReference type="NCBIfam" id="TIGR03156">
    <property type="entry name" value="GTP_HflX"/>
    <property type="match status" value="1"/>
</dbReference>
<dbReference type="InterPro" id="IPR030394">
    <property type="entry name" value="G_HFLX_dom"/>
</dbReference>
<dbReference type="GO" id="GO:0003924">
    <property type="term" value="F:GTPase activity"/>
    <property type="evidence" value="ECO:0007669"/>
    <property type="project" value="UniProtKB-UniRule"/>
</dbReference>
<dbReference type="PIRSF" id="PIRSF006809">
    <property type="entry name" value="GTP-binding_hflX_prd"/>
    <property type="match status" value="1"/>
</dbReference>
<evidence type="ECO:0000313" key="10">
    <source>
        <dbReference type="EMBL" id="EEC58040.1"/>
    </source>
</evidence>
<dbReference type="EMBL" id="ABVQ01000035">
    <property type="protein sequence ID" value="EEC58040.1"/>
    <property type="molecule type" value="Genomic_DNA"/>
</dbReference>
<dbReference type="InterPro" id="IPR032305">
    <property type="entry name" value="GTP-bd_M"/>
</dbReference>
<sequence>MEKSLMAKTHDMEEREERFILVAVQTDERDDTRQSLAELRELVKTAGAQVCDVVIQNREAVHPGTYIGKGKIEELACLAAQYDADGIVCDDELSPAQLKNLEEELNCKVLDRTLVILDIFAARASTSEGKIQVEMAQLKYRMSRLAGLGLGLSMSRLGGGVGTRGPGEKKIEMDRRLIRDRIAQLKSELDEVVRHREVTRQQRKKTSMPVAAIVGYTNAGKSTLLNRLTDADVLSEDKLFATLDPTTRELVLTDKSRVLLTDTVGFIRKLPHHLIDAFRSTLEEARYADIIVHVVDASNDDMERQMEIVYDTLQELEVGDKPVITLFNKCDMLDMTDSSAKPRDFKADKTVYISAKTGQGLDEFEEALGDILRGSKVYIEHCYGFADAGKIQVIRQYGQLMSEDYTADGIMVKGYIGKEYLDRAGLSSYLKKEDNEY</sequence>
<evidence type="ECO:0000259" key="9">
    <source>
        <dbReference type="PROSITE" id="PS51705"/>
    </source>
</evidence>
<dbReference type="Gene3D" id="3.40.50.11060">
    <property type="entry name" value="GTPase HflX, N-terminal domain"/>
    <property type="match status" value="1"/>
</dbReference>
<dbReference type="FunFam" id="3.40.50.300:FF:000173">
    <property type="entry name" value="GTPase HflX"/>
    <property type="match status" value="1"/>
</dbReference>
<dbReference type="Pfam" id="PF16360">
    <property type="entry name" value="GTP-bdg_M"/>
    <property type="match status" value="1"/>
</dbReference>
<comment type="similarity">
    <text evidence="6">Belongs to the TRAFAC class OBG-HflX-like GTPase superfamily. HflX GTPase family.</text>
</comment>
<feature type="binding site" evidence="8">
    <location>
        <position position="242"/>
    </location>
    <ligand>
        <name>Mg(2+)</name>
        <dbReference type="ChEBI" id="CHEBI:18420"/>
    </ligand>
</feature>
<reference evidence="10 11" key="2">
    <citation type="submission" date="2008-11" db="EMBL/GenBank/DDBJ databases">
        <authorList>
            <person name="Fulton L."/>
            <person name="Clifton S."/>
            <person name="Fulton B."/>
            <person name="Xu J."/>
            <person name="Minx P."/>
            <person name="Pepin K.H."/>
            <person name="Johnson M."/>
            <person name="Bhonagiri V."/>
            <person name="Nash W.E."/>
            <person name="Mardis E.R."/>
            <person name="Wilson R.K."/>
        </authorList>
    </citation>
    <scope>NUCLEOTIDE SEQUENCE [LARGE SCALE GENOMIC DNA]</scope>
    <source>
        <strain evidence="10 11">ATCC 43243</strain>
    </source>
</reference>
<dbReference type="FunFam" id="3.40.50.11060:FF:000001">
    <property type="entry name" value="GTPase HflX"/>
    <property type="match status" value="1"/>
</dbReference>
<dbReference type="HAMAP" id="MF_00900">
    <property type="entry name" value="GTPase_HflX"/>
    <property type="match status" value="1"/>
</dbReference>
<comment type="subunit">
    <text evidence="6">Monomer. Associates with the 50S ribosomal subunit.</text>
</comment>
<dbReference type="GO" id="GO:0046872">
    <property type="term" value="F:metal ion binding"/>
    <property type="evidence" value="ECO:0007669"/>
    <property type="project" value="UniProtKB-KW"/>
</dbReference>
<dbReference type="GO" id="GO:0043022">
    <property type="term" value="F:ribosome binding"/>
    <property type="evidence" value="ECO:0007669"/>
    <property type="project" value="TreeGrafter"/>
</dbReference>
<dbReference type="InterPro" id="IPR016496">
    <property type="entry name" value="GTPase_HflX"/>
</dbReference>
<keyword evidence="1 6" id="KW-0963">Cytoplasm</keyword>
<dbReference type="Pfam" id="PF13167">
    <property type="entry name" value="GTP-bdg_N"/>
    <property type="match status" value="1"/>
</dbReference>
<evidence type="ECO:0000256" key="4">
    <source>
        <dbReference type="ARBA" id="ARBA00022842"/>
    </source>
</evidence>
<dbReference type="Proteomes" id="UP000003136">
    <property type="component" value="Unassembled WGS sequence"/>
</dbReference>
<keyword evidence="11" id="KW-1185">Reference proteome</keyword>
<evidence type="ECO:0000256" key="3">
    <source>
        <dbReference type="ARBA" id="ARBA00022741"/>
    </source>
</evidence>
<dbReference type="STRING" id="483218.BACPEC_01025"/>
<feature type="domain" description="Hflx-type G" evidence="9">
    <location>
        <begin position="209"/>
        <end position="376"/>
    </location>
</feature>
<reference evidence="10 11" key="1">
    <citation type="submission" date="2008-11" db="EMBL/GenBank/DDBJ databases">
        <title>Draft genome sequence of Bacteroides pectinophilus (ATCC 43243).</title>
        <authorList>
            <person name="Sudarsanam P."/>
            <person name="Ley R."/>
            <person name="Guruge J."/>
            <person name="Turnbaugh P.J."/>
            <person name="Mahowald M."/>
            <person name="Liep D."/>
            <person name="Gordon J."/>
        </authorList>
    </citation>
    <scope>NUCLEOTIDE SEQUENCE [LARGE SCALE GENOMIC DNA]</scope>
    <source>
        <strain evidence="10 11">ATCC 43243</strain>
    </source>
</reference>
<dbReference type="PANTHER" id="PTHR10229:SF0">
    <property type="entry name" value="GTP-BINDING PROTEIN 6-RELATED"/>
    <property type="match status" value="1"/>
</dbReference>
<comment type="subcellular location">
    <subcellularLocation>
        <location evidence="6">Cytoplasm</location>
    </subcellularLocation>
    <text evidence="6">May associate with membranes.</text>
</comment>
<comment type="function">
    <text evidence="6">GTPase that associates with the 50S ribosomal subunit and may have a role during protein synthesis or ribosome biogenesis.</text>
</comment>
<feature type="binding site" evidence="7">
    <location>
        <begin position="354"/>
        <end position="356"/>
    </location>
    <ligand>
        <name>GTP</name>
        <dbReference type="ChEBI" id="CHEBI:37565"/>
    </ligand>
</feature>
<comment type="caution">
    <text evidence="10">The sequence shown here is derived from an EMBL/GenBank/DDBJ whole genome shotgun (WGS) entry which is preliminary data.</text>
</comment>
<organism evidence="10 11">
    <name type="scientific">[Bacteroides] pectinophilus ATCC 43243</name>
    <dbReference type="NCBI Taxonomy" id="483218"/>
    <lineage>
        <taxon>Bacteria</taxon>
        <taxon>Bacillati</taxon>
        <taxon>Bacillota</taxon>
        <taxon>Clostridia</taxon>
        <taxon>Eubacteriales</taxon>
    </lineage>
</organism>
<feature type="binding site" evidence="7">
    <location>
        <begin position="262"/>
        <end position="265"/>
    </location>
    <ligand>
        <name>GTP</name>
        <dbReference type="ChEBI" id="CHEBI:37565"/>
    </ligand>
</feature>
<dbReference type="HOGENOM" id="CLU_019597_2_2_9"/>
<keyword evidence="5 6" id="KW-0342">GTP-binding</keyword>
<dbReference type="CDD" id="cd01878">
    <property type="entry name" value="HflX"/>
    <property type="match status" value="1"/>
</dbReference>
<feature type="binding site" evidence="7">
    <location>
        <begin position="328"/>
        <end position="331"/>
    </location>
    <ligand>
        <name>GTP</name>
        <dbReference type="ChEBI" id="CHEBI:37565"/>
    </ligand>
</feature>
<name>B7AQR8_9FIRM</name>
<dbReference type="Gene3D" id="3.40.50.300">
    <property type="entry name" value="P-loop containing nucleotide triphosphate hydrolases"/>
    <property type="match status" value="1"/>
</dbReference>
<proteinExistence type="inferred from homology"/>
<keyword evidence="3 6" id="KW-0547">Nucleotide-binding</keyword>
<evidence type="ECO:0000256" key="7">
    <source>
        <dbReference type="PIRSR" id="PIRSR006809-1"/>
    </source>
</evidence>
<dbReference type="AlphaFoldDB" id="B7AQR8"/>
<dbReference type="NCBIfam" id="TIGR00231">
    <property type="entry name" value="small_GTP"/>
    <property type="match status" value="1"/>
</dbReference>
<dbReference type="eggNOG" id="COG2262">
    <property type="taxonomic scope" value="Bacteria"/>
</dbReference>
<evidence type="ECO:0000256" key="1">
    <source>
        <dbReference type="ARBA" id="ARBA00022490"/>
    </source>
</evidence>
<accession>B7AQR8</accession>
<comment type="cofactor">
    <cofactor evidence="8">
        <name>Mg(2+)</name>
        <dbReference type="ChEBI" id="CHEBI:18420"/>
    </cofactor>
</comment>
<dbReference type="InterPro" id="IPR027417">
    <property type="entry name" value="P-loop_NTPase"/>
</dbReference>
<feature type="binding site" evidence="8">
    <location>
        <position position="222"/>
    </location>
    <ligand>
        <name>Mg(2+)</name>
        <dbReference type="ChEBI" id="CHEBI:18420"/>
    </ligand>
</feature>
<evidence type="ECO:0000256" key="8">
    <source>
        <dbReference type="PIRSR" id="PIRSR006809-2"/>
    </source>
</evidence>
<dbReference type="Gene3D" id="6.10.250.2860">
    <property type="match status" value="1"/>
</dbReference>
<dbReference type="PANTHER" id="PTHR10229">
    <property type="entry name" value="GTP-BINDING PROTEIN HFLX"/>
    <property type="match status" value="1"/>
</dbReference>
<dbReference type="Pfam" id="PF01926">
    <property type="entry name" value="MMR_HSR1"/>
    <property type="match status" value="1"/>
</dbReference>
<gene>
    <name evidence="6" type="primary">hflX</name>
    <name evidence="10" type="ORF">BACPEC_01025</name>
</gene>
<evidence type="ECO:0000256" key="6">
    <source>
        <dbReference type="HAMAP-Rule" id="MF_00900"/>
    </source>
</evidence>
<protein>
    <recommendedName>
        <fullName evidence="6">GTPase HflX</fullName>
    </recommendedName>
    <alternativeName>
        <fullName evidence="6">GTP-binding protein HflX</fullName>
    </alternativeName>
</protein>
<dbReference type="GO" id="GO:0005737">
    <property type="term" value="C:cytoplasm"/>
    <property type="evidence" value="ECO:0007669"/>
    <property type="project" value="UniProtKB-SubCell"/>
</dbReference>
<dbReference type="PRINTS" id="PR00326">
    <property type="entry name" value="GTP1OBG"/>
</dbReference>
<dbReference type="InterPro" id="IPR006073">
    <property type="entry name" value="GTP-bd"/>
</dbReference>
<dbReference type="InterPro" id="IPR025121">
    <property type="entry name" value="GTPase_HflX_N"/>
</dbReference>
<keyword evidence="2 8" id="KW-0479">Metal-binding</keyword>
<feature type="binding site" evidence="7">
    <location>
        <begin position="215"/>
        <end position="222"/>
    </location>
    <ligand>
        <name>GTP</name>
        <dbReference type="ChEBI" id="CHEBI:37565"/>
    </ligand>
</feature>
<evidence type="ECO:0000313" key="11">
    <source>
        <dbReference type="Proteomes" id="UP000003136"/>
    </source>
</evidence>
<keyword evidence="4 8" id="KW-0460">Magnesium</keyword>